<evidence type="ECO:0000256" key="3">
    <source>
        <dbReference type="ARBA" id="ARBA00022801"/>
    </source>
</evidence>
<dbReference type="CDD" id="cd00268">
    <property type="entry name" value="DEADc"/>
    <property type="match status" value="1"/>
</dbReference>
<accession>A0A8D9JS65</accession>
<dbReference type="PROSITE" id="PS00039">
    <property type="entry name" value="DEAD_ATP_HELICASE"/>
    <property type="match status" value="1"/>
</dbReference>
<evidence type="ECO:0000313" key="11">
    <source>
        <dbReference type="Proteomes" id="UP000032800"/>
    </source>
</evidence>
<dbReference type="PROSITE" id="PS51192">
    <property type="entry name" value="HELICASE_ATP_BIND_1"/>
    <property type="match status" value="1"/>
</dbReference>
<dbReference type="GO" id="GO:0003724">
    <property type="term" value="F:RNA helicase activity"/>
    <property type="evidence" value="ECO:0007669"/>
    <property type="project" value="UniProtKB-EC"/>
</dbReference>
<feature type="domain" description="Helicase C-terminal" evidence="9">
    <location>
        <begin position="218"/>
        <end position="378"/>
    </location>
</feature>
<dbReference type="GO" id="GO:0033592">
    <property type="term" value="F:RNA strand annealing activity"/>
    <property type="evidence" value="ECO:0007669"/>
    <property type="project" value="TreeGrafter"/>
</dbReference>
<keyword evidence="4 6" id="KW-0347">Helicase</keyword>
<dbReference type="PROSITE" id="PS51194">
    <property type="entry name" value="HELICASE_CTER"/>
    <property type="match status" value="1"/>
</dbReference>
<evidence type="ECO:0000256" key="1">
    <source>
        <dbReference type="ARBA" id="ARBA00012552"/>
    </source>
</evidence>
<dbReference type="EMBL" id="LN649255">
    <property type="protein sequence ID" value="CEI58640.1"/>
    <property type="molecule type" value="Genomic_DNA"/>
</dbReference>
<reference evidence="10 11" key="1">
    <citation type="journal article" date="2015" name="Genome Biol. Evol.">
        <title>Genome evolution in the primary endosymbiont of whiteflies sheds light on their divergence.</title>
        <authorList>
            <person name="Santos-Garcia D."/>
            <person name="Vargas-Chavez C."/>
            <person name="Moya A."/>
            <person name="Latorre A."/>
            <person name="Silva"/>
            <person name="F J."/>
        </authorList>
    </citation>
    <scope>NUCLEOTIDE SEQUENCE [LARGE SCALE GENOMIC DNA]</scope>
    <source>
        <strain evidence="11">AD-VLC</strain>
    </source>
</reference>
<dbReference type="Pfam" id="PF00271">
    <property type="entry name" value="Helicase_C"/>
    <property type="match status" value="1"/>
</dbReference>
<dbReference type="CDD" id="cd18787">
    <property type="entry name" value="SF2_C_DEAD"/>
    <property type="match status" value="1"/>
</dbReference>
<keyword evidence="3 6" id="KW-0378">Hydrolase</keyword>
<dbReference type="SMART" id="SM00490">
    <property type="entry name" value="HELICc"/>
    <property type="match status" value="1"/>
</dbReference>
<feature type="domain" description="Helicase ATP-binding" evidence="8">
    <location>
        <begin position="37"/>
        <end position="208"/>
    </location>
</feature>
<evidence type="ECO:0000313" key="10">
    <source>
        <dbReference type="EMBL" id="CEI58640.1"/>
    </source>
</evidence>
<dbReference type="InterPro" id="IPR011545">
    <property type="entry name" value="DEAD/DEAH_box_helicase_dom"/>
</dbReference>
<dbReference type="RefSeq" id="WP_219848765.1">
    <property type="nucleotide sequence ID" value="NZ_LN649255.1"/>
</dbReference>
<dbReference type="Gene3D" id="3.40.50.300">
    <property type="entry name" value="P-loop containing nucleotide triphosphate hydrolases"/>
    <property type="match status" value="2"/>
</dbReference>
<evidence type="ECO:0000256" key="5">
    <source>
        <dbReference type="ARBA" id="ARBA00022840"/>
    </source>
</evidence>
<dbReference type="PANTHER" id="PTHR47963:SF8">
    <property type="entry name" value="ATP-DEPENDENT RNA HELICASE DEAD"/>
    <property type="match status" value="1"/>
</dbReference>
<evidence type="ECO:0000259" key="9">
    <source>
        <dbReference type="PROSITE" id="PS51194"/>
    </source>
</evidence>
<keyword evidence="5 6" id="KW-0067">ATP-binding</keyword>
<dbReference type="InterPro" id="IPR027417">
    <property type="entry name" value="P-loop_NTPase"/>
</dbReference>
<dbReference type="AlphaFoldDB" id="A0A8D9JS65"/>
<dbReference type="GO" id="GO:0005524">
    <property type="term" value="F:ATP binding"/>
    <property type="evidence" value="ECO:0007669"/>
    <property type="project" value="UniProtKB-KW"/>
</dbReference>
<proteinExistence type="inferred from homology"/>
<protein>
    <recommendedName>
        <fullName evidence="1">RNA helicase</fullName>
        <ecNumber evidence="1">3.6.4.13</ecNumber>
    </recommendedName>
</protein>
<dbReference type="Proteomes" id="UP000032800">
    <property type="component" value="Chromosome I"/>
</dbReference>
<dbReference type="GO" id="GO:0005840">
    <property type="term" value="C:ribosome"/>
    <property type="evidence" value="ECO:0007669"/>
    <property type="project" value="TreeGrafter"/>
</dbReference>
<dbReference type="GO" id="GO:0016787">
    <property type="term" value="F:hydrolase activity"/>
    <property type="evidence" value="ECO:0007669"/>
    <property type="project" value="UniProtKB-KW"/>
</dbReference>
<evidence type="ECO:0000256" key="2">
    <source>
        <dbReference type="ARBA" id="ARBA00022741"/>
    </source>
</evidence>
<dbReference type="SMART" id="SM00487">
    <property type="entry name" value="DEXDc"/>
    <property type="match status" value="1"/>
</dbReference>
<gene>
    <name evidence="10" type="primary">deaD</name>
    <name evidence="10" type="ORF">PAD_082</name>
</gene>
<dbReference type="GO" id="GO:0005829">
    <property type="term" value="C:cytosol"/>
    <property type="evidence" value="ECO:0007669"/>
    <property type="project" value="TreeGrafter"/>
</dbReference>
<dbReference type="SUPFAM" id="SSF52540">
    <property type="entry name" value="P-loop containing nucleoside triphosphate hydrolases"/>
    <property type="match status" value="1"/>
</dbReference>
<evidence type="ECO:0000256" key="7">
    <source>
        <dbReference type="SAM" id="MobiDB-lite"/>
    </source>
</evidence>
<feature type="compositionally biased region" description="Basic residues" evidence="7">
    <location>
        <begin position="451"/>
        <end position="466"/>
    </location>
</feature>
<keyword evidence="2 6" id="KW-0547">Nucleotide-binding</keyword>
<evidence type="ECO:0000259" key="8">
    <source>
        <dbReference type="PROSITE" id="PS51192"/>
    </source>
</evidence>
<dbReference type="Pfam" id="PF00270">
    <property type="entry name" value="DEAD"/>
    <property type="match status" value="1"/>
</dbReference>
<dbReference type="PANTHER" id="PTHR47963">
    <property type="entry name" value="DEAD-BOX ATP-DEPENDENT RNA HELICASE 47, MITOCHONDRIAL"/>
    <property type="match status" value="1"/>
</dbReference>
<sequence length="472" mass="53671">MNSSYYYKIKFKKFALLPAVLKSIKYENPFTVQIKTIPWLLEGRDLLGKAQTGTGKTAAFALPLLTRIDVTIKHTQVLVLAPTREIAQQVSGNFLIYGKYVKNISVITICGGQEYREQLRGLNKGAHIVVGTPGRVIDHLIRGSMNLKHLNALVLDEADEMLRMGFIEDIEIILKKMPETTQKVFFSATLPFEIEPIVNRYLVNPIKIQIEYKTVKNTIIQKLCKIENNAKIEALARIIEIYKINAAIVFVRTRASCSKLVEKLTSRSISAAALSGDLNQKLRDRTVYRLKLGKVNILVATDIAARGLDFPSITHVINYDIPNDKEAYIHRIGRTGRAGRGGTAITFVNRSELRKRKWLEKALGQKMEIMEIPDVKALRDHRDRVFKNRVTTILASRNYNQRYLDQRYLVQELVDKGLNPIELAAVFAHLAREKEAKIHEMPKKGAGGGLRKSRLRRRKGDRKKTSKFITVR</sequence>
<organism evidence="10 11">
    <name type="scientific">Candidatus Portiera aleyrodidarum</name>
    <name type="common">primary endosymbiont of Bemisia tabaci</name>
    <dbReference type="NCBI Taxonomy" id="91844"/>
    <lineage>
        <taxon>Bacteria</taxon>
        <taxon>Pseudomonadati</taxon>
        <taxon>Pseudomonadota</taxon>
        <taxon>Gammaproteobacteria</taxon>
        <taxon>Candidatus Johnevansiales</taxon>
        <taxon>Candidatus Johnevansiaceae</taxon>
        <taxon>Candidatus Portiera</taxon>
    </lineage>
</organism>
<dbReference type="KEGG" id="plc:PAD_082"/>
<feature type="region of interest" description="Disordered" evidence="7">
    <location>
        <begin position="438"/>
        <end position="472"/>
    </location>
</feature>
<dbReference type="GO" id="GO:0009409">
    <property type="term" value="P:response to cold"/>
    <property type="evidence" value="ECO:0007669"/>
    <property type="project" value="TreeGrafter"/>
</dbReference>
<dbReference type="InterPro" id="IPR050547">
    <property type="entry name" value="DEAD_box_RNA_helicases"/>
</dbReference>
<evidence type="ECO:0000256" key="4">
    <source>
        <dbReference type="ARBA" id="ARBA00022806"/>
    </source>
</evidence>
<dbReference type="InterPro" id="IPR014001">
    <property type="entry name" value="Helicase_ATP-bd"/>
</dbReference>
<dbReference type="InterPro" id="IPR044742">
    <property type="entry name" value="DEAD/DEAH_RhlB"/>
</dbReference>
<comment type="similarity">
    <text evidence="6">Belongs to the DEAD box helicase family.</text>
</comment>
<name>A0A8D9JS65_9GAMM</name>
<evidence type="ECO:0000256" key="6">
    <source>
        <dbReference type="RuleBase" id="RU000492"/>
    </source>
</evidence>
<dbReference type="InterPro" id="IPR001650">
    <property type="entry name" value="Helicase_C-like"/>
</dbReference>
<dbReference type="EC" id="3.6.4.13" evidence="1"/>
<dbReference type="InterPro" id="IPR000629">
    <property type="entry name" value="RNA-helicase_DEAD-box_CS"/>
</dbReference>